<name>A0A242MX49_CABSO</name>
<protein>
    <submittedName>
        <fullName evidence="1">Uncharacterized protein</fullName>
    </submittedName>
</protein>
<organism evidence="1 2">
    <name type="scientific">Caballeronia sordidicola</name>
    <name type="common">Burkholderia sordidicola</name>
    <dbReference type="NCBI Taxonomy" id="196367"/>
    <lineage>
        <taxon>Bacteria</taxon>
        <taxon>Pseudomonadati</taxon>
        <taxon>Pseudomonadota</taxon>
        <taxon>Betaproteobacteria</taxon>
        <taxon>Burkholderiales</taxon>
        <taxon>Burkholderiaceae</taxon>
        <taxon>Caballeronia</taxon>
    </lineage>
</organism>
<dbReference type="EMBL" id="NBTY01000066">
    <property type="protein sequence ID" value="OTP76007.1"/>
    <property type="molecule type" value="Genomic_DNA"/>
</dbReference>
<sequence>MGRCRSPSSRSLAALAAAVVRISRLPAILANNYSIHRSGQSLLLARRNTRLADNSLGIDFQANRPPSDVRNNTYLALPPSCPATFERRFSLHGTLGTSGAATGKPLTLQAKPYPGLVRWGLYCN</sequence>
<evidence type="ECO:0000313" key="1">
    <source>
        <dbReference type="EMBL" id="OTP76007.1"/>
    </source>
</evidence>
<dbReference type="Proteomes" id="UP000194546">
    <property type="component" value="Unassembled WGS sequence"/>
</dbReference>
<comment type="caution">
    <text evidence="1">The sequence shown here is derived from an EMBL/GenBank/DDBJ whole genome shotgun (WGS) entry which is preliminary data.</text>
</comment>
<dbReference type="AlphaFoldDB" id="A0A242MX49"/>
<evidence type="ECO:0000313" key="2">
    <source>
        <dbReference type="Proteomes" id="UP000194546"/>
    </source>
</evidence>
<reference evidence="1 2" key="1">
    <citation type="submission" date="2017-03" db="EMBL/GenBank/DDBJ databases">
        <title>Genome analysis of strain PAMC 26510.</title>
        <authorList>
            <person name="Oh H.-M."/>
            <person name="Yang J.-A."/>
        </authorList>
    </citation>
    <scope>NUCLEOTIDE SEQUENCE [LARGE SCALE GENOMIC DNA]</scope>
    <source>
        <strain evidence="1 2">PAMC 26510</strain>
    </source>
</reference>
<gene>
    <name evidence="1" type="ORF">PAMC26510_12755</name>
</gene>
<proteinExistence type="predicted"/>
<accession>A0A242MX49</accession>